<dbReference type="Gene3D" id="1.25.40.20">
    <property type="entry name" value="Ankyrin repeat-containing domain"/>
    <property type="match status" value="2"/>
</dbReference>
<feature type="repeat" description="ANK" evidence="1">
    <location>
        <begin position="47"/>
        <end position="79"/>
    </location>
</feature>
<reference evidence="3 4" key="1">
    <citation type="submission" date="2017-08" db="EMBL/GenBank/DDBJ databases">
        <title>USMARCv1.0.</title>
        <authorList>
            <person name="Hannum G.I."/>
            <person name="Koren S."/>
            <person name="Schroeder S.G."/>
            <person name="Chin S.C."/>
            <person name="Nonneman D.J."/>
            <person name="Becker S.A."/>
            <person name="Rosen B.D."/>
            <person name="Bickhart D.M."/>
            <person name="Putnam N.H."/>
            <person name="Green R.E."/>
            <person name="Tuggle C.K."/>
            <person name="Liu H."/>
            <person name="Rohrer G.A."/>
            <person name="Warr A."/>
            <person name="Hall R."/>
            <person name="Kim K."/>
            <person name="Hume D.A."/>
            <person name="Talbot R."/>
            <person name="Chow W."/>
            <person name="Howe K."/>
            <person name="Schwartz A.S."/>
            <person name="Watson M."/>
            <person name="Archibald A.L."/>
            <person name="Phillippy A.M."/>
            <person name="Smith T.P.L."/>
        </authorList>
    </citation>
    <scope>NUCLEOTIDE SEQUENCE [LARGE SCALE GENOMIC DNA]</scope>
</reference>
<evidence type="ECO:0000256" key="2">
    <source>
        <dbReference type="SAM" id="MobiDB-lite"/>
    </source>
</evidence>
<accession>A0A4X1TQL2</accession>
<name>A0A4X1TQL2_PIG</name>
<dbReference type="PROSITE" id="PS50297">
    <property type="entry name" value="ANK_REP_REGION"/>
    <property type="match status" value="4"/>
</dbReference>
<evidence type="ECO:0000313" key="3">
    <source>
        <dbReference type="Ensembl" id="ENSSSCP00070019411.1"/>
    </source>
</evidence>
<proteinExistence type="predicted"/>
<feature type="compositionally biased region" description="Basic and acidic residues" evidence="2">
    <location>
        <begin position="259"/>
        <end position="270"/>
    </location>
</feature>
<dbReference type="SMART" id="SM00248">
    <property type="entry name" value="ANK"/>
    <property type="match status" value="5"/>
</dbReference>
<dbReference type="AlphaFoldDB" id="A0A4X1TQL2"/>
<dbReference type="PANTHER" id="PTHR24147:SF60">
    <property type="entry name" value="ANKYRIN REPEAT DOMAIN-CONTAINING PROTEIN 26-RELATED"/>
    <property type="match status" value="1"/>
</dbReference>
<dbReference type="Ensembl" id="ENSSSCT00070023463.1">
    <property type="protein sequence ID" value="ENSSSCP00070019411.1"/>
    <property type="gene ID" value="ENSSSCG00070012027.1"/>
</dbReference>
<dbReference type="InterPro" id="IPR002110">
    <property type="entry name" value="Ankyrin_rpt"/>
</dbReference>
<keyword evidence="1" id="KW-0040">ANK repeat</keyword>
<feature type="repeat" description="ANK" evidence="1">
    <location>
        <begin position="113"/>
        <end position="145"/>
    </location>
</feature>
<dbReference type="InterPro" id="IPR036770">
    <property type="entry name" value="Ankyrin_rpt-contain_sf"/>
</dbReference>
<dbReference type="PANTHER" id="PTHR24147">
    <property type="entry name" value="ANKYRIN REPEAT DOMAIN 36-RELATED"/>
    <property type="match status" value="1"/>
</dbReference>
<organism evidence="3 4">
    <name type="scientific">Sus scrofa</name>
    <name type="common">Pig</name>
    <dbReference type="NCBI Taxonomy" id="9823"/>
    <lineage>
        <taxon>Eukaryota</taxon>
        <taxon>Metazoa</taxon>
        <taxon>Chordata</taxon>
        <taxon>Craniata</taxon>
        <taxon>Vertebrata</taxon>
        <taxon>Euteleostomi</taxon>
        <taxon>Mammalia</taxon>
        <taxon>Eutheria</taxon>
        <taxon>Laurasiatheria</taxon>
        <taxon>Artiodactyla</taxon>
        <taxon>Suina</taxon>
        <taxon>Suidae</taxon>
        <taxon>Sus</taxon>
    </lineage>
</organism>
<dbReference type="Pfam" id="PF12796">
    <property type="entry name" value="Ank_2"/>
    <property type="match status" value="2"/>
</dbReference>
<dbReference type="InterPro" id="IPR050657">
    <property type="entry name" value="Ankyrin_repeat_domain"/>
</dbReference>
<feature type="region of interest" description="Disordered" evidence="2">
    <location>
        <begin position="242"/>
        <end position="270"/>
    </location>
</feature>
<dbReference type="PROSITE" id="PS50088">
    <property type="entry name" value="ANK_REPEAT"/>
    <property type="match status" value="5"/>
</dbReference>
<protein>
    <submittedName>
        <fullName evidence="3">Uncharacterized protein</fullName>
    </submittedName>
</protein>
<reference evidence="3" key="2">
    <citation type="submission" date="2025-08" db="UniProtKB">
        <authorList>
            <consortium name="Ensembl"/>
        </authorList>
    </citation>
    <scope>IDENTIFICATION</scope>
</reference>
<feature type="repeat" description="ANK" evidence="1">
    <location>
        <begin position="179"/>
        <end position="211"/>
    </location>
</feature>
<evidence type="ECO:0000256" key="1">
    <source>
        <dbReference type="PROSITE-ProRule" id="PRU00023"/>
    </source>
</evidence>
<evidence type="ECO:0000313" key="4">
    <source>
        <dbReference type="Proteomes" id="UP000314985"/>
    </source>
</evidence>
<dbReference type="SUPFAM" id="SSF48403">
    <property type="entry name" value="Ankyrin repeat"/>
    <property type="match status" value="1"/>
</dbReference>
<feature type="repeat" description="ANK" evidence="1">
    <location>
        <begin position="146"/>
        <end position="178"/>
    </location>
</feature>
<dbReference type="PRINTS" id="PR01415">
    <property type="entry name" value="ANKYRIN"/>
</dbReference>
<feature type="repeat" description="ANK" evidence="1">
    <location>
        <begin position="80"/>
        <end position="112"/>
    </location>
</feature>
<dbReference type="Proteomes" id="UP000314985">
    <property type="component" value="Chromosome 17"/>
</dbReference>
<dbReference type="Pfam" id="PF00023">
    <property type="entry name" value="Ank"/>
    <property type="match status" value="1"/>
</dbReference>
<sequence>RIWCCHHSGVGWQLKLTFDPWPGNCPLTQVWLLNEKKKHTGRSFEGHGRTALHLACASGHPAVVTLLVKWKCQLNLCDNENKTALVKAVQCQQEECTSILLEHGADPNLVDVKGYTALHYAVFGQNISIAAKLLSHKANIEARDKDDLTPLLLAVSENEQQMVGFLLRNQANIHAVDKMKRTALILAVNFASSSVVRLLLEQGVDISPQDRYGRNAEDYAVIKGHHMNHHMILEYKREMGPKTPAQDSNLVHESSEEDSLSRKETKSREWSQKKPGLMLWKVSHKSRQILTILPLLMEHTERIEVVCCQRQD</sequence>